<sequence length="140" mass="16188">MHNEIHNLHATSSHSTLLTPLIMFNRLDFAYASLTDNKIRHNKFAWLISDITYQMPHFKNSIRLAISKPASTSLCYTEACAFCQLQLAQYILSGGVGQYSFEEVAVIRRPFGFVANRVIFWITKNKVRQFNLSNLFHEYP</sequence>
<dbReference type="AlphaFoldDB" id="A0A0V0U4T3"/>
<proteinExistence type="predicted"/>
<evidence type="ECO:0000313" key="2">
    <source>
        <dbReference type="Proteomes" id="UP000055048"/>
    </source>
</evidence>
<dbReference type="Proteomes" id="UP000055048">
    <property type="component" value="Unassembled WGS sequence"/>
</dbReference>
<dbReference type="OrthoDB" id="10410370at2759"/>
<name>A0A0V0U4T3_9BILA</name>
<organism evidence="1 2">
    <name type="scientific">Trichinella murrelli</name>
    <dbReference type="NCBI Taxonomy" id="144512"/>
    <lineage>
        <taxon>Eukaryota</taxon>
        <taxon>Metazoa</taxon>
        <taxon>Ecdysozoa</taxon>
        <taxon>Nematoda</taxon>
        <taxon>Enoplea</taxon>
        <taxon>Dorylaimia</taxon>
        <taxon>Trichinellida</taxon>
        <taxon>Trichinellidae</taxon>
        <taxon>Trichinella</taxon>
    </lineage>
</organism>
<keyword evidence="2" id="KW-1185">Reference proteome</keyword>
<protein>
    <submittedName>
        <fullName evidence="1">Uncharacterized protein</fullName>
    </submittedName>
</protein>
<evidence type="ECO:0000313" key="1">
    <source>
        <dbReference type="EMBL" id="KRX46220.1"/>
    </source>
</evidence>
<comment type="caution">
    <text evidence="1">The sequence shown here is derived from an EMBL/GenBank/DDBJ whole genome shotgun (WGS) entry which is preliminary data.</text>
</comment>
<reference evidence="1 2" key="1">
    <citation type="submission" date="2015-01" db="EMBL/GenBank/DDBJ databases">
        <title>Evolution of Trichinella species and genotypes.</title>
        <authorList>
            <person name="Korhonen P.K."/>
            <person name="Edoardo P."/>
            <person name="Giuseppe L.R."/>
            <person name="Gasser R.B."/>
        </authorList>
    </citation>
    <scope>NUCLEOTIDE SEQUENCE [LARGE SCALE GENOMIC DNA]</scope>
    <source>
        <strain evidence="1">ISS417</strain>
    </source>
</reference>
<gene>
    <name evidence="1" type="ORF">T05_15002</name>
</gene>
<accession>A0A0V0U4T3</accession>
<dbReference type="EMBL" id="JYDJ01000062">
    <property type="protein sequence ID" value="KRX46220.1"/>
    <property type="molecule type" value="Genomic_DNA"/>
</dbReference>